<feature type="domain" description="Phosphoribosyltransferase" evidence="2">
    <location>
        <begin position="138"/>
        <end position="219"/>
    </location>
</feature>
<accession>A0A1H1B2P7</accession>
<evidence type="ECO:0000313" key="4">
    <source>
        <dbReference type="Proteomes" id="UP000182870"/>
    </source>
</evidence>
<dbReference type="Gene3D" id="3.40.50.2020">
    <property type="match status" value="1"/>
</dbReference>
<dbReference type="Proteomes" id="UP000182870">
    <property type="component" value="Unassembled WGS sequence"/>
</dbReference>
<dbReference type="OrthoDB" id="9779910at2"/>
<evidence type="ECO:0000259" key="2">
    <source>
        <dbReference type="Pfam" id="PF00156"/>
    </source>
</evidence>
<proteinExistence type="inferred from homology"/>
<dbReference type="PANTHER" id="PTHR47505:SF1">
    <property type="entry name" value="DNA UTILIZATION PROTEIN YHGH"/>
    <property type="match status" value="1"/>
</dbReference>
<dbReference type="EMBL" id="FNKE01000003">
    <property type="protein sequence ID" value="SDQ46225.1"/>
    <property type="molecule type" value="Genomic_DNA"/>
</dbReference>
<dbReference type="RefSeq" id="WP_074561279.1">
    <property type="nucleotide sequence ID" value="NZ_FNKE01000003.1"/>
</dbReference>
<evidence type="ECO:0000256" key="1">
    <source>
        <dbReference type="ARBA" id="ARBA00008007"/>
    </source>
</evidence>
<organism evidence="3 4">
    <name type="scientific">Streptococcus equinus</name>
    <name type="common">Streptococcus bovis</name>
    <dbReference type="NCBI Taxonomy" id="1335"/>
    <lineage>
        <taxon>Bacteria</taxon>
        <taxon>Bacillati</taxon>
        <taxon>Bacillota</taxon>
        <taxon>Bacilli</taxon>
        <taxon>Lactobacillales</taxon>
        <taxon>Streptococcaceae</taxon>
        <taxon>Streptococcus</taxon>
    </lineage>
</organism>
<dbReference type="AlphaFoldDB" id="A0A1H1B2P7"/>
<dbReference type="PANTHER" id="PTHR47505">
    <property type="entry name" value="DNA UTILIZATION PROTEIN YHGH"/>
    <property type="match status" value="1"/>
</dbReference>
<dbReference type="CDD" id="cd06223">
    <property type="entry name" value="PRTases_typeI"/>
    <property type="match status" value="1"/>
</dbReference>
<reference evidence="3 4" key="1">
    <citation type="submission" date="2016-10" db="EMBL/GenBank/DDBJ databases">
        <authorList>
            <person name="de Groot N.N."/>
        </authorList>
    </citation>
    <scope>NUCLEOTIDE SEQUENCE [LARGE SCALE GENOMIC DNA]</scope>
    <source>
        <strain evidence="3 4">Sb05</strain>
    </source>
</reference>
<dbReference type="InterPro" id="IPR051910">
    <property type="entry name" value="ComF/GntX_DNA_util-trans"/>
</dbReference>
<comment type="similarity">
    <text evidence="1">Belongs to the ComF/GntX family.</text>
</comment>
<gene>
    <name evidence="3" type="ORF">SAMN05216392_1742</name>
</gene>
<name>A0A1H1B2P7_STREI</name>
<dbReference type="InterPro" id="IPR029057">
    <property type="entry name" value="PRTase-like"/>
</dbReference>
<dbReference type="InterPro" id="IPR000836">
    <property type="entry name" value="PRTase_dom"/>
</dbReference>
<protein>
    <submittedName>
        <fullName evidence="3">Competence protein ComFC</fullName>
    </submittedName>
</protein>
<dbReference type="Pfam" id="PF00156">
    <property type="entry name" value="Pribosyltran"/>
    <property type="match status" value="1"/>
</dbReference>
<dbReference type="SUPFAM" id="SSF53271">
    <property type="entry name" value="PRTase-like"/>
    <property type="match status" value="1"/>
</dbReference>
<sequence>MKCLLCEQEFSEKETFLGIITMRKNRYLICKECQENFEKIGDDHCPTCYRKGSKEQCDDCKKWAKENHKVSNRALYTYNEAMKEYFSKYKFQGDAMLSHVFAKELKQVLKNYKDYTIIPVPLSKERMTERQFNQVTAILDAAKVSYYDILEKKDIKKQSEKSRKERLTSDCPFRIKSDSQIPDKVLILDDIYTTGATLKGIYHLFYEKGVKIVKSLTIAR</sequence>
<evidence type="ECO:0000313" key="3">
    <source>
        <dbReference type="EMBL" id="SDQ46225.1"/>
    </source>
</evidence>